<dbReference type="EMBL" id="BAAAVT010000025">
    <property type="protein sequence ID" value="GAA3075318.1"/>
    <property type="molecule type" value="Genomic_DNA"/>
</dbReference>
<keyword evidence="4" id="KW-1185">Reference proteome</keyword>
<dbReference type="Pfam" id="PF10646">
    <property type="entry name" value="Germane"/>
    <property type="match status" value="1"/>
</dbReference>
<reference evidence="4" key="1">
    <citation type="journal article" date="2019" name="Int. J. Syst. Evol. Microbiol.">
        <title>The Global Catalogue of Microorganisms (GCM) 10K type strain sequencing project: providing services to taxonomists for standard genome sequencing and annotation.</title>
        <authorList>
            <consortium name="The Broad Institute Genomics Platform"/>
            <consortium name="The Broad Institute Genome Sequencing Center for Infectious Disease"/>
            <person name="Wu L."/>
            <person name="Ma J."/>
        </authorList>
    </citation>
    <scope>NUCLEOTIDE SEQUENCE [LARGE SCALE GENOMIC DNA]</scope>
    <source>
        <strain evidence="4">JCM 14309</strain>
    </source>
</reference>
<evidence type="ECO:0000256" key="1">
    <source>
        <dbReference type="SAM" id="SignalP"/>
    </source>
</evidence>
<sequence length="223" mass="23767">MTLRRSLRLCGAAAAAALLLAGCGGDDEDAPTEPDQAIPAPEHEADDTVRLPLGLVSPQGHSVNAPIDEEGVVRIREDVGSVQQTEVYRTDTFGCEDTVSVIASVPMVTEDPARSAVEFLLQDQHYHHGDPAYLNPLAISEGLELDSVTVDDDIVTVDLTGEPTVRGACESWQIHSQLEATARAATGAEEAEILLDGEPFAHVLGIEVTEGPLTLQRVTDIIR</sequence>
<feature type="chain" id="PRO_5045079793" description="GerMN domain-containing protein" evidence="1">
    <location>
        <begin position="22"/>
        <end position="223"/>
    </location>
</feature>
<feature type="signal peptide" evidence="1">
    <location>
        <begin position="1"/>
        <end position="21"/>
    </location>
</feature>
<dbReference type="InterPro" id="IPR019606">
    <property type="entry name" value="GerMN"/>
</dbReference>
<evidence type="ECO:0000259" key="2">
    <source>
        <dbReference type="Pfam" id="PF10646"/>
    </source>
</evidence>
<dbReference type="RefSeq" id="WP_344680646.1">
    <property type="nucleotide sequence ID" value="NZ_BAAAVT010000025.1"/>
</dbReference>
<gene>
    <name evidence="3" type="ORF">GCM10010529_28880</name>
</gene>
<accession>A0ABP6M5W5</accession>
<organism evidence="3 4">
    <name type="scientific">Nesterenkonia aethiopica</name>
    <dbReference type="NCBI Taxonomy" id="269144"/>
    <lineage>
        <taxon>Bacteria</taxon>
        <taxon>Bacillati</taxon>
        <taxon>Actinomycetota</taxon>
        <taxon>Actinomycetes</taxon>
        <taxon>Micrococcales</taxon>
        <taxon>Micrococcaceae</taxon>
        <taxon>Nesterenkonia</taxon>
    </lineage>
</organism>
<comment type="caution">
    <text evidence="3">The sequence shown here is derived from an EMBL/GenBank/DDBJ whole genome shotgun (WGS) entry which is preliminary data.</text>
</comment>
<evidence type="ECO:0000313" key="3">
    <source>
        <dbReference type="EMBL" id="GAA3075318.1"/>
    </source>
</evidence>
<evidence type="ECO:0000313" key="4">
    <source>
        <dbReference type="Proteomes" id="UP001500236"/>
    </source>
</evidence>
<dbReference type="PROSITE" id="PS51257">
    <property type="entry name" value="PROKAR_LIPOPROTEIN"/>
    <property type="match status" value="1"/>
</dbReference>
<name>A0ABP6M5W5_9MICC</name>
<proteinExistence type="predicted"/>
<dbReference type="Proteomes" id="UP001500236">
    <property type="component" value="Unassembled WGS sequence"/>
</dbReference>
<keyword evidence="1" id="KW-0732">Signal</keyword>
<protein>
    <recommendedName>
        <fullName evidence="2">GerMN domain-containing protein</fullName>
    </recommendedName>
</protein>
<feature type="domain" description="GerMN" evidence="2">
    <location>
        <begin position="99"/>
        <end position="199"/>
    </location>
</feature>